<dbReference type="Proteomes" id="UP000824028">
    <property type="component" value="Unassembled WGS sequence"/>
</dbReference>
<dbReference type="EMBL" id="DXBX01000066">
    <property type="protein sequence ID" value="HIZ33559.1"/>
    <property type="molecule type" value="Genomic_DNA"/>
</dbReference>
<evidence type="ECO:0000256" key="1">
    <source>
        <dbReference type="SAM" id="Coils"/>
    </source>
</evidence>
<organism evidence="2 3">
    <name type="scientific">Candidatus Bacteroides merdigallinarum</name>
    <dbReference type="NCBI Taxonomy" id="2838473"/>
    <lineage>
        <taxon>Bacteria</taxon>
        <taxon>Pseudomonadati</taxon>
        <taxon>Bacteroidota</taxon>
        <taxon>Bacteroidia</taxon>
        <taxon>Bacteroidales</taxon>
        <taxon>Bacteroidaceae</taxon>
        <taxon>Bacteroides</taxon>
    </lineage>
</organism>
<sequence>MTTLELKHALNEELKAIENSDELMKSAISLLRKLRKDAETYEQRHARQRQEMLDELREAFRWVDEVKAGKIKPKPAKEELEEIKRELEEEMA</sequence>
<accession>A0A9D2E9M0</accession>
<reference evidence="2" key="2">
    <citation type="submission" date="2021-04" db="EMBL/GenBank/DDBJ databases">
        <authorList>
            <person name="Gilroy R."/>
        </authorList>
    </citation>
    <scope>NUCLEOTIDE SEQUENCE</scope>
    <source>
        <strain evidence="2">ChiHjej9B8-1298</strain>
    </source>
</reference>
<dbReference type="AlphaFoldDB" id="A0A9D2E9M0"/>
<evidence type="ECO:0000313" key="2">
    <source>
        <dbReference type="EMBL" id="HIZ33559.1"/>
    </source>
</evidence>
<reference evidence="2" key="1">
    <citation type="journal article" date="2021" name="PeerJ">
        <title>Extensive microbial diversity within the chicken gut microbiome revealed by metagenomics and culture.</title>
        <authorList>
            <person name="Gilroy R."/>
            <person name="Ravi A."/>
            <person name="Getino M."/>
            <person name="Pursley I."/>
            <person name="Horton D.L."/>
            <person name="Alikhan N.F."/>
            <person name="Baker D."/>
            <person name="Gharbi K."/>
            <person name="Hall N."/>
            <person name="Watson M."/>
            <person name="Adriaenssens E.M."/>
            <person name="Foster-Nyarko E."/>
            <person name="Jarju S."/>
            <person name="Secka A."/>
            <person name="Antonio M."/>
            <person name="Oren A."/>
            <person name="Chaudhuri R.R."/>
            <person name="La Ragione R."/>
            <person name="Hildebrand F."/>
            <person name="Pallen M.J."/>
        </authorList>
    </citation>
    <scope>NUCLEOTIDE SEQUENCE</scope>
    <source>
        <strain evidence="2">ChiHjej9B8-1298</strain>
    </source>
</reference>
<feature type="coiled-coil region" evidence="1">
    <location>
        <begin position="24"/>
        <end position="58"/>
    </location>
</feature>
<keyword evidence="1" id="KW-0175">Coiled coil</keyword>
<protein>
    <submittedName>
        <fullName evidence="2">Uncharacterized protein</fullName>
    </submittedName>
</protein>
<gene>
    <name evidence="2" type="ORF">H9814_08500</name>
</gene>
<comment type="caution">
    <text evidence="2">The sequence shown here is derived from an EMBL/GenBank/DDBJ whole genome shotgun (WGS) entry which is preliminary data.</text>
</comment>
<name>A0A9D2E9M0_9BACE</name>
<evidence type="ECO:0000313" key="3">
    <source>
        <dbReference type="Proteomes" id="UP000824028"/>
    </source>
</evidence>
<proteinExistence type="predicted"/>